<organism evidence="2 3">
    <name type="scientific">Neptunomonas concharum</name>
    <dbReference type="NCBI Taxonomy" id="1031538"/>
    <lineage>
        <taxon>Bacteria</taxon>
        <taxon>Pseudomonadati</taxon>
        <taxon>Pseudomonadota</taxon>
        <taxon>Gammaproteobacteria</taxon>
        <taxon>Oceanospirillales</taxon>
        <taxon>Oceanospirillaceae</taxon>
        <taxon>Neptunomonas</taxon>
    </lineage>
</organism>
<dbReference type="AlphaFoldDB" id="A0A5P1R9K9"/>
<evidence type="ECO:0008006" key="4">
    <source>
        <dbReference type="Google" id="ProtNLM"/>
    </source>
</evidence>
<evidence type="ECO:0000313" key="2">
    <source>
        <dbReference type="EMBL" id="QEQ96283.1"/>
    </source>
</evidence>
<dbReference type="EMBL" id="CP043869">
    <property type="protein sequence ID" value="QEQ96283.1"/>
    <property type="molecule type" value="Genomic_DNA"/>
</dbReference>
<dbReference type="PROSITE" id="PS51257">
    <property type="entry name" value="PROKAR_LIPOPROTEIN"/>
    <property type="match status" value="1"/>
</dbReference>
<reference evidence="2 3" key="1">
    <citation type="journal article" date="2019" name="Biochem. Eng. J.">
        <title>Metabolic engineering of the marine bacteria Neptunomonas concharum for the production of acetoin and meso-2,3-butanediol from acetate.</title>
        <authorList>
            <person name="Li W."/>
            <person name="Pu N."/>
            <person name="Liu C.-X."/>
            <person name="Yuan Q.-P."/>
            <person name="Li Z.-J."/>
        </authorList>
    </citation>
    <scope>NUCLEOTIDE SEQUENCE [LARGE SCALE GENOMIC DNA]</scope>
    <source>
        <strain evidence="2 3">JCM17730</strain>
    </source>
</reference>
<proteinExistence type="predicted"/>
<name>A0A5P1R9K9_9GAMM</name>
<gene>
    <name evidence="2" type="ORF">F0U83_05935</name>
</gene>
<sequence length="59" mass="6236">MRTLIALAMVSLSLSMSGCKLHQVKGEVGGVEVEAQTKESKTENKGKFCPPGQAKKGNC</sequence>
<protein>
    <recommendedName>
        <fullName evidence="4">Lipoprotein</fullName>
    </recommendedName>
</protein>
<accession>A0A5P1R9K9</accession>
<keyword evidence="3" id="KW-1185">Reference proteome</keyword>
<feature type="region of interest" description="Disordered" evidence="1">
    <location>
        <begin position="35"/>
        <end position="59"/>
    </location>
</feature>
<evidence type="ECO:0000256" key="1">
    <source>
        <dbReference type="SAM" id="MobiDB-lite"/>
    </source>
</evidence>
<dbReference type="KEGG" id="ncu:F0U83_05935"/>
<feature type="compositionally biased region" description="Basic and acidic residues" evidence="1">
    <location>
        <begin position="35"/>
        <end position="46"/>
    </location>
</feature>
<dbReference type="Proteomes" id="UP000324760">
    <property type="component" value="Chromosome"/>
</dbReference>
<dbReference type="RefSeq" id="WP_138988662.1">
    <property type="nucleotide sequence ID" value="NZ_CP043869.1"/>
</dbReference>
<evidence type="ECO:0000313" key="3">
    <source>
        <dbReference type="Proteomes" id="UP000324760"/>
    </source>
</evidence>